<proteinExistence type="predicted"/>
<dbReference type="InterPro" id="IPR025124">
    <property type="entry name" value="Gag1-like_clamp"/>
</dbReference>
<evidence type="ECO:0000259" key="1">
    <source>
        <dbReference type="Pfam" id="PF13259"/>
    </source>
</evidence>
<name>A0A7S2S8L0_9STRA</name>
<dbReference type="Pfam" id="PF13259">
    <property type="entry name" value="clamp_Gag1-like"/>
    <property type="match status" value="1"/>
</dbReference>
<accession>A0A7S2S8L0</accession>
<reference evidence="2" key="1">
    <citation type="submission" date="2021-01" db="EMBL/GenBank/DDBJ databases">
        <authorList>
            <person name="Corre E."/>
            <person name="Pelletier E."/>
            <person name="Niang G."/>
            <person name="Scheremetjew M."/>
            <person name="Finn R."/>
            <person name="Kale V."/>
            <person name="Holt S."/>
            <person name="Cochrane G."/>
            <person name="Meng A."/>
            <person name="Brown T."/>
            <person name="Cohen L."/>
        </authorList>
    </citation>
    <scope>NUCLEOTIDE SEQUENCE</scope>
    <source>
        <strain evidence="2">CCMP1452</strain>
    </source>
</reference>
<evidence type="ECO:0000313" key="2">
    <source>
        <dbReference type="EMBL" id="CAD9692786.1"/>
    </source>
</evidence>
<dbReference type="EMBL" id="HBHI01025310">
    <property type="protein sequence ID" value="CAD9692786.1"/>
    <property type="molecule type" value="Transcribed_RNA"/>
</dbReference>
<gene>
    <name evidence="2" type="ORF">EANT1437_LOCUS12999</name>
</gene>
<sequence length="127" mass="14121">MSEGNYTEKTLSGNKLTMAIQGNEEECVFFNKGLEIWETERAKWLDKKLSSGICTSSATNARVIVSCKAIEIDVDEIIDHILTNRWRTPVIKIGGEESIGDTFPCAVPLTQLVDILVDLWEAEGLDC</sequence>
<feature type="domain" description="Gag1-like clamp" evidence="1">
    <location>
        <begin position="23"/>
        <end position="124"/>
    </location>
</feature>
<dbReference type="AlphaFoldDB" id="A0A7S2S8L0"/>
<protein>
    <recommendedName>
        <fullName evidence="1">Gag1-like clamp domain-containing protein</fullName>
    </recommendedName>
</protein>
<organism evidence="2">
    <name type="scientific">Eucampia antarctica</name>
    <dbReference type="NCBI Taxonomy" id="49252"/>
    <lineage>
        <taxon>Eukaryota</taxon>
        <taxon>Sar</taxon>
        <taxon>Stramenopiles</taxon>
        <taxon>Ochrophyta</taxon>
        <taxon>Bacillariophyta</taxon>
        <taxon>Mediophyceae</taxon>
        <taxon>Biddulphiophycidae</taxon>
        <taxon>Hemiaulales</taxon>
        <taxon>Hemiaulaceae</taxon>
        <taxon>Eucampia</taxon>
    </lineage>
</organism>